<dbReference type="Proteomes" id="UP000789525">
    <property type="component" value="Unassembled WGS sequence"/>
</dbReference>
<reference evidence="1" key="1">
    <citation type="submission" date="2021-06" db="EMBL/GenBank/DDBJ databases">
        <authorList>
            <person name="Kallberg Y."/>
            <person name="Tangrot J."/>
            <person name="Rosling A."/>
        </authorList>
    </citation>
    <scope>NUCLEOTIDE SEQUENCE</scope>
    <source>
        <strain evidence="1">CL356</strain>
    </source>
</reference>
<sequence>MNTEPDSTSEEDIKLLRSMPETGLIIAFCEKFKNFMKGIDFWPEELEQALIDRGENDLIEQLHCTFLTNCLNRTKQVVRQTWKKLLSDTIDQKLKKSYQFYQDFNPLRRVKSYYELGTRDKVLILNNLVNWQLQDCKEIRKAIEEEYRNAKKNQENALEVEPYGEDRRGRKYYYFGKGARLYREKVLHGKGNRPDKYTFEVITSTIEDIENYVNDPKELKSSVRKDKKLYNKLVGELIPSIKEAIEASAKERRDARKLRQEKLAQKVALLHANSEIVASRTRSGTRRALGLEPYQRSASTISSASSNKQDDEYSYSSSTHMTRAKSVRNYVKRRYLESSTDDDDENSQYSGSRRSTRFRTGKRSRQSTVEDIQQETDDLASLLNGVSELRTENGKKRNGVSMSRSGSVRSNITHSTDATELSRENFDPESETSISEKIASGGDYKEVFGTDSGNELSEPSSSSDENMHDSDSDFKLNEEGSDEEEDDVIPESD</sequence>
<evidence type="ECO:0000313" key="2">
    <source>
        <dbReference type="Proteomes" id="UP000789525"/>
    </source>
</evidence>
<organism evidence="1 2">
    <name type="scientific">Acaulospora colombiana</name>
    <dbReference type="NCBI Taxonomy" id="27376"/>
    <lineage>
        <taxon>Eukaryota</taxon>
        <taxon>Fungi</taxon>
        <taxon>Fungi incertae sedis</taxon>
        <taxon>Mucoromycota</taxon>
        <taxon>Glomeromycotina</taxon>
        <taxon>Glomeromycetes</taxon>
        <taxon>Diversisporales</taxon>
        <taxon>Acaulosporaceae</taxon>
        <taxon>Acaulospora</taxon>
    </lineage>
</organism>
<protein>
    <submittedName>
        <fullName evidence="1">2805_t:CDS:1</fullName>
    </submittedName>
</protein>
<accession>A0ACA9K779</accession>
<keyword evidence="2" id="KW-1185">Reference proteome</keyword>
<evidence type="ECO:0000313" key="1">
    <source>
        <dbReference type="EMBL" id="CAG8457146.1"/>
    </source>
</evidence>
<dbReference type="EMBL" id="CAJVPT010001122">
    <property type="protein sequence ID" value="CAG8457146.1"/>
    <property type="molecule type" value="Genomic_DNA"/>
</dbReference>
<name>A0ACA9K779_9GLOM</name>
<gene>
    <name evidence="1" type="ORF">ACOLOM_LOCUS1011</name>
</gene>
<proteinExistence type="predicted"/>
<comment type="caution">
    <text evidence="1">The sequence shown here is derived from an EMBL/GenBank/DDBJ whole genome shotgun (WGS) entry which is preliminary data.</text>
</comment>